<dbReference type="RefSeq" id="WP_078631484.1">
    <property type="nucleotide sequence ID" value="NZ_CM007717.1"/>
</dbReference>
<sequence length="256" mass="28136">MRLISLGVRSDPVTRGQRDSYAVTAEFYDVLQAERDAARVLDLYGEDVEKARIGVLDVGAGTGRVTVMSLATSQASVHAVEPTRSMRTPLMTRLASLPSAQRARVTVHPHPLGEAGLRGVADVAVCHNIIACMQPTERRALWPALAKALVPGGVLLVQLPPADVPPRRIRRVLPAQRVGRHEYGGRIDMSPAVNRIRTRFHYWVRSDEGVLREDDETFWMWPVPRADVVAELEGSGFVALPPRADPAVLAVQLKPR</sequence>
<dbReference type="EMBL" id="CP050692">
    <property type="protein sequence ID" value="QIT42171.1"/>
    <property type="molecule type" value="Genomic_DNA"/>
</dbReference>
<accession>A0AAE7CI72</accession>
<dbReference type="Proteomes" id="UP000190306">
    <property type="component" value="Chromosome"/>
</dbReference>
<dbReference type="InterPro" id="IPR029063">
    <property type="entry name" value="SAM-dependent_MTases_sf"/>
</dbReference>
<evidence type="ECO:0000313" key="4">
    <source>
        <dbReference type="Proteomes" id="UP000190306"/>
    </source>
</evidence>
<keyword evidence="4" id="KW-1185">Reference proteome</keyword>
<dbReference type="AlphaFoldDB" id="A0AAE7CI72"/>
<dbReference type="Proteomes" id="UP000502504">
    <property type="component" value="Chromosome"/>
</dbReference>
<dbReference type="GO" id="GO:0032259">
    <property type="term" value="P:methylation"/>
    <property type="evidence" value="ECO:0007669"/>
    <property type="project" value="UniProtKB-KW"/>
</dbReference>
<keyword evidence="3" id="KW-0489">Methyltransferase</keyword>
<reference evidence="2 4" key="1">
    <citation type="submission" date="2015-07" db="EMBL/GenBank/DDBJ databases">
        <title>Draft Genome Sequence of Streptomyces antibioticus, IMRU 3720 reveals insights in the evolution of actinomycin biosynthetic gene clusters in Streptomyces.</title>
        <authorList>
            <person name="Crnovcic I."/>
            <person name="Ruckert C."/>
            <person name="Kalinowksi J."/>
            <person name="Keller U."/>
        </authorList>
    </citation>
    <scope>NUCLEOTIDE SEQUENCE [LARGE SCALE GENOMIC DNA]</scope>
    <source>
        <strain evidence="2 4">DSM 41481</strain>
    </source>
</reference>
<reference evidence="3 5" key="2">
    <citation type="submission" date="2020-03" db="EMBL/GenBank/DDBJ databases">
        <title>Is there a link between lipid content and antibiotic production in Streptomyces?</title>
        <authorList>
            <person name="David M."/>
            <person name="Lejeune C."/>
            <person name="Abreu S."/>
            <person name="Thibessard A."/>
            <person name="Leblond P."/>
            <person name="Chaminade P."/>
            <person name="Virolle M.-J."/>
        </authorList>
    </citation>
    <scope>NUCLEOTIDE SEQUENCE [LARGE SCALE GENOMIC DNA]</scope>
    <source>
        <strain evidence="3 5">DSM 41481</strain>
    </source>
</reference>
<evidence type="ECO:0000313" key="2">
    <source>
        <dbReference type="EMBL" id="OOQ54558.1"/>
    </source>
</evidence>
<dbReference type="InterPro" id="IPR013217">
    <property type="entry name" value="Methyltransf_12"/>
</dbReference>
<dbReference type="EMBL" id="LHQL01000001">
    <property type="protein sequence ID" value="OOQ54558.1"/>
    <property type="molecule type" value="Genomic_DNA"/>
</dbReference>
<dbReference type="Pfam" id="PF08242">
    <property type="entry name" value="Methyltransf_12"/>
    <property type="match status" value="1"/>
</dbReference>
<dbReference type="Gene3D" id="3.40.50.150">
    <property type="entry name" value="Vaccinia Virus protein VP39"/>
    <property type="match status" value="1"/>
</dbReference>
<gene>
    <name evidence="2" type="ORF">AFM16_00240</name>
    <name evidence="3" type="ORF">HCX60_00345</name>
</gene>
<evidence type="ECO:0000259" key="1">
    <source>
        <dbReference type="Pfam" id="PF08242"/>
    </source>
</evidence>
<keyword evidence="3" id="KW-0808">Transferase</keyword>
<dbReference type="CDD" id="cd02440">
    <property type="entry name" value="AdoMet_MTases"/>
    <property type="match status" value="1"/>
</dbReference>
<feature type="domain" description="Methyltransferase type 12" evidence="1">
    <location>
        <begin position="56"/>
        <end position="155"/>
    </location>
</feature>
<protein>
    <submittedName>
        <fullName evidence="3">Class I SAM-dependent methyltransferase</fullName>
    </submittedName>
</protein>
<evidence type="ECO:0000313" key="5">
    <source>
        <dbReference type="Proteomes" id="UP000502504"/>
    </source>
</evidence>
<proteinExistence type="predicted"/>
<dbReference type="GO" id="GO:0008168">
    <property type="term" value="F:methyltransferase activity"/>
    <property type="evidence" value="ECO:0007669"/>
    <property type="project" value="UniProtKB-KW"/>
</dbReference>
<name>A0AAE7CI72_STRAT</name>
<dbReference type="SUPFAM" id="SSF53335">
    <property type="entry name" value="S-adenosyl-L-methionine-dependent methyltransferases"/>
    <property type="match status" value="1"/>
</dbReference>
<evidence type="ECO:0000313" key="3">
    <source>
        <dbReference type="EMBL" id="QIT42171.1"/>
    </source>
</evidence>
<organism evidence="3 5">
    <name type="scientific">Streptomyces antibioticus</name>
    <dbReference type="NCBI Taxonomy" id="1890"/>
    <lineage>
        <taxon>Bacteria</taxon>
        <taxon>Bacillati</taxon>
        <taxon>Actinomycetota</taxon>
        <taxon>Actinomycetes</taxon>
        <taxon>Kitasatosporales</taxon>
        <taxon>Streptomycetaceae</taxon>
        <taxon>Streptomyces</taxon>
    </lineage>
</organism>